<dbReference type="EC" id="6.3.5.-" evidence="7"/>
<keyword evidence="5 7" id="KW-0648">Protein biosynthesis</keyword>
<evidence type="ECO:0000259" key="9">
    <source>
        <dbReference type="SMART" id="SM00845"/>
    </source>
</evidence>
<dbReference type="Pfam" id="PF02934">
    <property type="entry name" value="GatB_N"/>
    <property type="match status" value="1"/>
</dbReference>
<proteinExistence type="inferred from homology"/>
<accession>A0ABP0DT72</accession>
<protein>
    <recommendedName>
        <fullName evidence="7">Glutamyl-tRNA(Gln) amidotransferase subunit B, mitochondrial</fullName>
        <shortName evidence="7">Glu-AdT subunit B</shortName>
        <ecNumber evidence="7">6.3.5.-</ecNumber>
    </recommendedName>
</protein>
<evidence type="ECO:0000256" key="5">
    <source>
        <dbReference type="ARBA" id="ARBA00022917"/>
    </source>
</evidence>
<evidence type="ECO:0000256" key="2">
    <source>
        <dbReference type="ARBA" id="ARBA00022598"/>
    </source>
</evidence>
<comment type="caution">
    <text evidence="10">The sequence shown here is derived from an EMBL/GenBank/DDBJ whole genome shotgun (WGS) entry which is preliminary data.</text>
</comment>
<dbReference type="InterPro" id="IPR006075">
    <property type="entry name" value="Asn/Gln-tRNA_Trfase_suB/E_cat"/>
</dbReference>
<dbReference type="PANTHER" id="PTHR11659:SF0">
    <property type="entry name" value="GLUTAMYL-TRNA(GLN) AMIDOTRANSFERASE SUBUNIT B, MITOCHONDRIAL"/>
    <property type="match status" value="1"/>
</dbReference>
<dbReference type="InterPro" id="IPR004413">
    <property type="entry name" value="GatB"/>
</dbReference>
<keyword evidence="3 7" id="KW-0547">Nucleotide-binding</keyword>
<dbReference type="HAMAP" id="MF_00121">
    <property type="entry name" value="GatB"/>
    <property type="match status" value="1"/>
</dbReference>
<keyword evidence="4 7" id="KW-0067">ATP-binding</keyword>
<dbReference type="InterPro" id="IPR014746">
    <property type="entry name" value="Gln_synth/guanido_kin_cat_dom"/>
</dbReference>
<dbReference type="InterPro" id="IPR003789">
    <property type="entry name" value="Asn/Gln_tRNA_amidoTrase-B-like"/>
</dbReference>
<evidence type="ECO:0000256" key="7">
    <source>
        <dbReference type="HAMAP-Rule" id="MF_03147"/>
    </source>
</evidence>
<feature type="domain" description="Asn/Gln amidotransferase" evidence="9">
    <location>
        <begin position="460"/>
        <end position="637"/>
    </location>
</feature>
<feature type="region of interest" description="Disordered" evidence="8">
    <location>
        <begin position="40"/>
        <end position="59"/>
    </location>
</feature>
<dbReference type="InterPro" id="IPR017959">
    <property type="entry name" value="Asn/Gln-tRNA_amidoTrfase_suB/E"/>
</dbReference>
<gene>
    <name evidence="10" type="ORF">SEPCBS57363_004647</name>
</gene>
<keyword evidence="7" id="KW-0496">Mitochondrion</keyword>
<dbReference type="Proteomes" id="UP001642501">
    <property type="component" value="Unassembled WGS sequence"/>
</dbReference>
<keyword evidence="11" id="KW-1185">Reference proteome</keyword>
<dbReference type="EMBL" id="CAWUOM010000089">
    <property type="protein sequence ID" value="CAK7271491.1"/>
    <property type="molecule type" value="Genomic_DNA"/>
</dbReference>
<evidence type="ECO:0000256" key="3">
    <source>
        <dbReference type="ARBA" id="ARBA00022741"/>
    </source>
</evidence>
<keyword evidence="2 7" id="KW-0436">Ligase</keyword>
<dbReference type="PANTHER" id="PTHR11659">
    <property type="entry name" value="GLUTAMYL-TRNA GLN AMIDOTRANSFERASE SUBUNIT B MITOCHONDRIAL AND PROKARYOTIC PET112-RELATED"/>
    <property type="match status" value="1"/>
</dbReference>
<evidence type="ECO:0000256" key="8">
    <source>
        <dbReference type="SAM" id="MobiDB-lite"/>
    </source>
</evidence>
<evidence type="ECO:0000256" key="1">
    <source>
        <dbReference type="ARBA" id="ARBA00005306"/>
    </source>
</evidence>
<dbReference type="SMART" id="SM00845">
    <property type="entry name" value="GatB_Yqey"/>
    <property type="match status" value="1"/>
</dbReference>
<evidence type="ECO:0000313" key="11">
    <source>
        <dbReference type="Proteomes" id="UP001642501"/>
    </source>
</evidence>
<organism evidence="10 11">
    <name type="scientific">Sporothrix epigloea</name>
    <dbReference type="NCBI Taxonomy" id="1892477"/>
    <lineage>
        <taxon>Eukaryota</taxon>
        <taxon>Fungi</taxon>
        <taxon>Dikarya</taxon>
        <taxon>Ascomycota</taxon>
        <taxon>Pezizomycotina</taxon>
        <taxon>Sordariomycetes</taxon>
        <taxon>Sordariomycetidae</taxon>
        <taxon>Ophiostomatales</taxon>
        <taxon>Ophiostomataceae</taxon>
        <taxon>Sporothrix</taxon>
    </lineage>
</organism>
<comment type="catalytic activity">
    <reaction evidence="6 7">
        <text>L-glutamyl-tRNA(Gln) + L-glutamine + ATP + H2O = L-glutaminyl-tRNA(Gln) + L-glutamate + ADP + phosphate + H(+)</text>
        <dbReference type="Rhea" id="RHEA:17521"/>
        <dbReference type="Rhea" id="RHEA-COMP:9681"/>
        <dbReference type="Rhea" id="RHEA-COMP:9684"/>
        <dbReference type="ChEBI" id="CHEBI:15377"/>
        <dbReference type="ChEBI" id="CHEBI:15378"/>
        <dbReference type="ChEBI" id="CHEBI:29985"/>
        <dbReference type="ChEBI" id="CHEBI:30616"/>
        <dbReference type="ChEBI" id="CHEBI:43474"/>
        <dbReference type="ChEBI" id="CHEBI:58359"/>
        <dbReference type="ChEBI" id="CHEBI:78520"/>
        <dbReference type="ChEBI" id="CHEBI:78521"/>
        <dbReference type="ChEBI" id="CHEBI:456216"/>
    </reaction>
</comment>
<comment type="subunit">
    <text evidence="7">Subunit of the heterotrimeric GatCAB amidotransferase (AdT) complex, composed of A, B and C subunits.</text>
</comment>
<evidence type="ECO:0000256" key="6">
    <source>
        <dbReference type="ARBA" id="ARBA00047913"/>
    </source>
</evidence>
<name>A0ABP0DT72_9PEZI</name>
<evidence type="ECO:0000313" key="10">
    <source>
        <dbReference type="EMBL" id="CAK7271491.1"/>
    </source>
</evidence>
<comment type="subcellular location">
    <subcellularLocation>
        <location evidence="7">Mitochondrion</location>
    </subcellularLocation>
</comment>
<dbReference type="SUPFAM" id="SSF89095">
    <property type="entry name" value="GatB/YqeY motif"/>
    <property type="match status" value="1"/>
</dbReference>
<dbReference type="SUPFAM" id="SSF55931">
    <property type="entry name" value="Glutamine synthetase/guanido kinase"/>
    <property type="match status" value="1"/>
</dbReference>
<comment type="similarity">
    <text evidence="1 7">Belongs to the GatB/GatE family. GatB subfamily.</text>
</comment>
<feature type="region of interest" description="Disordered" evidence="8">
    <location>
        <begin position="355"/>
        <end position="383"/>
    </location>
</feature>
<sequence length="647" mass="69766">MTRLPARQLGKCLLQGSPVLRVPVVACSRCARLLSLGHKQYSTSTAPPSPSPSPLSATKLPVPLRKQLKEEAKARKARARAGIAPFSSTKRDQTVPGWELTVGIEIHAQLNTAQKLFSTAAAESHDAQDIEPNDSAHVAFFDAALPGAQPIFQPATFVPAVRAALALHCTVQRISRFDRKHYFHWDQPAGYQITQYYEPLARGGRVELLPRDGIYGESPVCVDIVQVQMEQDTAKTLAQPGGVYWLDFGRVGMPLVEIITAPQLHHPATAAALVRKVQAMLYAVDACTSGMEAGGLRADVNVSVRRVGEDGVAVGPLGVRTEIKNLNSFRAVEDAIIAERDRQIAAIEAAAAAGHPDPASVIESETRGWTPPTGSGEGGQTHRLRGKEGAVDYRYMPDPDLGPVVIDDGLVQYLGLTLGASPDEELDRLVAEYGLTQVDAASLMALDGGGRVQYYYDVVDAVEERLGGSERSDRGEARAFVANWVLHQLGKLTAEKAAALDGQEAASLGMTPQGRCRVPVESLADILAFRYQGRITAGVAKDLLFAVFRGDVGGEDGTPVEEAIAEANLWFDEIAPEEYRALAEEALRGEASTLKLFLSSKKNTQGKLQYLVGKLLRLGPEGRTDPQHAEAAIRAAIERWVTDNRTA</sequence>
<reference evidence="10 11" key="1">
    <citation type="submission" date="2024-01" db="EMBL/GenBank/DDBJ databases">
        <authorList>
            <person name="Allen C."/>
            <person name="Tagirdzhanova G."/>
        </authorList>
    </citation>
    <scope>NUCLEOTIDE SEQUENCE [LARGE SCALE GENOMIC DNA]</scope>
    <source>
        <strain evidence="10 11">CBS 573.63</strain>
    </source>
</reference>
<comment type="function">
    <text evidence="7">Allows the formation of correctly charged Gln-tRNA(Gln) through the transamidation of misacylated Glu-tRNA(Gln) in the mitochondria. The reaction takes place in the presence of glutamine and ATP through an activated gamma-phospho-Glu-tRNA(Gln).</text>
</comment>
<dbReference type="InterPro" id="IPR018027">
    <property type="entry name" value="Asn/Gln_amidotransferase"/>
</dbReference>
<evidence type="ECO:0000256" key="4">
    <source>
        <dbReference type="ARBA" id="ARBA00022840"/>
    </source>
</evidence>